<dbReference type="KEGG" id="lsh:CAB17_11520"/>
<proteinExistence type="predicted"/>
<keyword evidence="2" id="KW-1185">Reference proteome</keyword>
<evidence type="ECO:0000313" key="1">
    <source>
        <dbReference type="EMBL" id="AUH72612.1"/>
    </source>
</evidence>
<protein>
    <submittedName>
        <fullName evidence="1">Uncharacterized protein</fullName>
    </submittedName>
</protein>
<dbReference type="EMBL" id="CP025491">
    <property type="protein sequence ID" value="AUH72612.1"/>
    <property type="molecule type" value="Genomic_DNA"/>
</dbReference>
<sequence>MKQNDIYEIIDMCRIIARKGTSWFHSSVEIPELVLDFRPSSYAFLGKGNPAIFVNSKTFQLTVDTRAQELKEGHSGPQWVENRTLVLSEDIVAPKNSFGSMLIIGIIIHETGHAYNLAAGLKNTESNAYLFEIEILCHMHENKMLYMQDNQLADYFTSRMPQYQSGLKTNPHLSKMISNIAIKFDLNIELNYTNLLNIPNISGNQLATNRGTFFGFNGESGANKPSEQSLEEKTASYNLIKTI</sequence>
<dbReference type="RefSeq" id="WP_101900221.1">
    <property type="nucleotide sequence ID" value="NZ_CP025491.2"/>
</dbReference>
<evidence type="ECO:0000313" key="2">
    <source>
        <dbReference type="Proteomes" id="UP000234343"/>
    </source>
</evidence>
<name>A0A2H5FM48_9GAMM</name>
<organism evidence="1 2">
    <name type="scientific">Legionella sainthelensi</name>
    <dbReference type="NCBI Taxonomy" id="28087"/>
    <lineage>
        <taxon>Bacteria</taxon>
        <taxon>Pseudomonadati</taxon>
        <taxon>Pseudomonadota</taxon>
        <taxon>Gammaproteobacteria</taxon>
        <taxon>Legionellales</taxon>
        <taxon>Legionellaceae</taxon>
        <taxon>Legionella</taxon>
    </lineage>
</organism>
<dbReference type="AlphaFoldDB" id="A0A2H5FM48"/>
<accession>A0A2H5FM48</accession>
<gene>
    <name evidence="1" type="ORF">CAB17_11520</name>
</gene>
<dbReference type="Proteomes" id="UP000234343">
    <property type="component" value="Chromosome"/>
</dbReference>
<reference evidence="1 2" key="1">
    <citation type="submission" date="2017-12" db="EMBL/GenBank/DDBJ databases">
        <title>Legionella sainthelensi LA01-117, whole genome sequence of a clinical isolate from New Zealand.</title>
        <authorList>
            <person name="Cree S.L."/>
            <person name="Slow S."/>
            <person name="Kennedy M.A."/>
            <person name="Murdoch D.R."/>
            <person name="Biggs P.J."/>
            <person name="Anderson T."/>
        </authorList>
    </citation>
    <scope>NUCLEOTIDE SEQUENCE [LARGE SCALE GENOMIC DNA]</scope>
    <source>
        <strain evidence="1 2">LA01-117</strain>
    </source>
</reference>